<reference evidence="2" key="5">
    <citation type="journal article" date="2021" name="G3 (Bethesda)">
        <title>Aegilops tauschii genome assembly Aet v5.0 features greater sequence contiguity and improved annotation.</title>
        <authorList>
            <person name="Wang L."/>
            <person name="Zhu T."/>
            <person name="Rodriguez J.C."/>
            <person name="Deal K.R."/>
            <person name="Dubcovsky J."/>
            <person name="McGuire P.E."/>
            <person name="Lux T."/>
            <person name="Spannagl M."/>
            <person name="Mayer K.F.X."/>
            <person name="Baldrich P."/>
            <person name="Meyers B.C."/>
            <person name="Huo N."/>
            <person name="Gu Y.Q."/>
            <person name="Zhou H."/>
            <person name="Devos K.M."/>
            <person name="Bennetzen J.L."/>
            <person name="Unver T."/>
            <person name="Budak H."/>
            <person name="Gulick P.J."/>
            <person name="Galiba G."/>
            <person name="Kalapos B."/>
            <person name="Nelson D.R."/>
            <person name="Li P."/>
            <person name="You F.M."/>
            <person name="Luo M.C."/>
            <person name="Dvorak J."/>
        </authorList>
    </citation>
    <scope>NUCLEOTIDE SEQUENCE [LARGE SCALE GENOMIC DNA]</scope>
    <source>
        <strain evidence="2">cv. AL8/78</strain>
    </source>
</reference>
<reference evidence="2" key="3">
    <citation type="journal article" date="2017" name="Nature">
        <title>Genome sequence of the progenitor of the wheat D genome Aegilops tauschii.</title>
        <authorList>
            <person name="Luo M.C."/>
            <person name="Gu Y.Q."/>
            <person name="Puiu D."/>
            <person name="Wang H."/>
            <person name="Twardziok S.O."/>
            <person name="Deal K.R."/>
            <person name="Huo N."/>
            <person name="Zhu T."/>
            <person name="Wang L."/>
            <person name="Wang Y."/>
            <person name="McGuire P.E."/>
            <person name="Liu S."/>
            <person name="Long H."/>
            <person name="Ramasamy R.K."/>
            <person name="Rodriguez J.C."/>
            <person name="Van S.L."/>
            <person name="Yuan L."/>
            <person name="Wang Z."/>
            <person name="Xia Z."/>
            <person name="Xiao L."/>
            <person name="Anderson O.D."/>
            <person name="Ouyang S."/>
            <person name="Liang Y."/>
            <person name="Zimin A.V."/>
            <person name="Pertea G."/>
            <person name="Qi P."/>
            <person name="Bennetzen J.L."/>
            <person name="Dai X."/>
            <person name="Dawson M.W."/>
            <person name="Muller H.G."/>
            <person name="Kugler K."/>
            <person name="Rivarola-Duarte L."/>
            <person name="Spannagl M."/>
            <person name="Mayer K.F.X."/>
            <person name="Lu F.H."/>
            <person name="Bevan M.W."/>
            <person name="Leroy P."/>
            <person name="Li P."/>
            <person name="You F.M."/>
            <person name="Sun Q."/>
            <person name="Liu Z."/>
            <person name="Lyons E."/>
            <person name="Wicker T."/>
            <person name="Salzberg S.L."/>
            <person name="Devos K.M."/>
            <person name="Dvorak J."/>
        </authorList>
    </citation>
    <scope>NUCLEOTIDE SEQUENCE [LARGE SCALE GENOMIC DNA]</scope>
    <source>
        <strain evidence="2">cv. AL8/78</strain>
    </source>
</reference>
<evidence type="ECO:0000313" key="3">
    <source>
        <dbReference type="Proteomes" id="UP000015105"/>
    </source>
</evidence>
<protein>
    <submittedName>
        <fullName evidence="2">Uncharacterized protein</fullName>
    </submittedName>
</protein>
<keyword evidence="1" id="KW-1133">Transmembrane helix</keyword>
<sequence length="87" mass="10080">FDWVILNRPCKLVRVPCVSANDVIEHSQKKPCCDFRCPLMFDLQASPLMFDLQAILLADIYLAVDSACILADLWLLLLFFFVHLFLY</sequence>
<feature type="transmembrane region" description="Helical" evidence="1">
    <location>
        <begin position="60"/>
        <end position="86"/>
    </location>
</feature>
<keyword evidence="1" id="KW-0472">Membrane</keyword>
<organism evidence="2 3">
    <name type="scientific">Aegilops tauschii subsp. strangulata</name>
    <name type="common">Goatgrass</name>
    <dbReference type="NCBI Taxonomy" id="200361"/>
    <lineage>
        <taxon>Eukaryota</taxon>
        <taxon>Viridiplantae</taxon>
        <taxon>Streptophyta</taxon>
        <taxon>Embryophyta</taxon>
        <taxon>Tracheophyta</taxon>
        <taxon>Spermatophyta</taxon>
        <taxon>Magnoliopsida</taxon>
        <taxon>Liliopsida</taxon>
        <taxon>Poales</taxon>
        <taxon>Poaceae</taxon>
        <taxon>BOP clade</taxon>
        <taxon>Pooideae</taxon>
        <taxon>Triticodae</taxon>
        <taxon>Triticeae</taxon>
        <taxon>Triticinae</taxon>
        <taxon>Aegilops</taxon>
    </lineage>
</organism>
<evidence type="ECO:0000313" key="2">
    <source>
        <dbReference type="EnsemblPlants" id="AET4Gv20350900.2"/>
    </source>
</evidence>
<accession>A0A453HY13</accession>
<reference evidence="2" key="4">
    <citation type="submission" date="2019-03" db="UniProtKB">
        <authorList>
            <consortium name="EnsemblPlants"/>
        </authorList>
    </citation>
    <scope>IDENTIFICATION</scope>
</reference>
<name>A0A453HY13_AEGTS</name>
<evidence type="ECO:0000256" key="1">
    <source>
        <dbReference type="SAM" id="Phobius"/>
    </source>
</evidence>
<dbReference type="AlphaFoldDB" id="A0A453HY13"/>
<proteinExistence type="predicted"/>
<keyword evidence="3" id="KW-1185">Reference proteome</keyword>
<dbReference type="Proteomes" id="UP000015105">
    <property type="component" value="Chromosome 4D"/>
</dbReference>
<dbReference type="EnsemblPlants" id="AET4Gv20350900.2">
    <property type="protein sequence ID" value="AET4Gv20350900.2"/>
    <property type="gene ID" value="AET4Gv20350900"/>
</dbReference>
<reference evidence="3" key="2">
    <citation type="journal article" date="2017" name="Nat. Plants">
        <title>The Aegilops tauschii genome reveals multiple impacts of transposons.</title>
        <authorList>
            <person name="Zhao G."/>
            <person name="Zou C."/>
            <person name="Li K."/>
            <person name="Wang K."/>
            <person name="Li T."/>
            <person name="Gao L."/>
            <person name="Zhang X."/>
            <person name="Wang H."/>
            <person name="Yang Z."/>
            <person name="Liu X."/>
            <person name="Jiang W."/>
            <person name="Mao L."/>
            <person name="Kong X."/>
            <person name="Jiao Y."/>
            <person name="Jia J."/>
        </authorList>
    </citation>
    <scope>NUCLEOTIDE SEQUENCE [LARGE SCALE GENOMIC DNA]</scope>
    <source>
        <strain evidence="3">cv. AL8/78</strain>
    </source>
</reference>
<reference evidence="3" key="1">
    <citation type="journal article" date="2014" name="Science">
        <title>Ancient hybridizations among the ancestral genomes of bread wheat.</title>
        <authorList>
            <consortium name="International Wheat Genome Sequencing Consortium,"/>
            <person name="Marcussen T."/>
            <person name="Sandve S.R."/>
            <person name="Heier L."/>
            <person name="Spannagl M."/>
            <person name="Pfeifer M."/>
            <person name="Jakobsen K.S."/>
            <person name="Wulff B.B."/>
            <person name="Steuernagel B."/>
            <person name="Mayer K.F."/>
            <person name="Olsen O.A."/>
        </authorList>
    </citation>
    <scope>NUCLEOTIDE SEQUENCE [LARGE SCALE GENOMIC DNA]</scope>
    <source>
        <strain evidence="3">cv. AL8/78</strain>
    </source>
</reference>
<dbReference type="Gramene" id="AET4Gv20350900.2">
    <property type="protein sequence ID" value="AET4Gv20350900.2"/>
    <property type="gene ID" value="AET4Gv20350900"/>
</dbReference>
<keyword evidence="1" id="KW-0812">Transmembrane</keyword>